<dbReference type="SUPFAM" id="SSF47616">
    <property type="entry name" value="GST C-terminal domain-like"/>
    <property type="match status" value="1"/>
</dbReference>
<dbReference type="InterPro" id="IPR036249">
    <property type="entry name" value="Thioredoxin-like_sf"/>
</dbReference>
<organism evidence="2 3">
    <name type="scientific">Acuticoccus mangrovi</name>
    <dbReference type="NCBI Taxonomy" id="2796142"/>
    <lineage>
        <taxon>Bacteria</taxon>
        <taxon>Pseudomonadati</taxon>
        <taxon>Pseudomonadota</taxon>
        <taxon>Alphaproteobacteria</taxon>
        <taxon>Hyphomicrobiales</taxon>
        <taxon>Amorphaceae</taxon>
        <taxon>Acuticoccus</taxon>
    </lineage>
</organism>
<proteinExistence type="predicted"/>
<dbReference type="InterPro" id="IPR050983">
    <property type="entry name" value="GST_Omega/HSP26"/>
</dbReference>
<evidence type="ECO:0000313" key="2">
    <source>
        <dbReference type="EMBL" id="MBJ3776909.1"/>
    </source>
</evidence>
<dbReference type="Gene3D" id="1.20.1050.10">
    <property type="match status" value="1"/>
</dbReference>
<sequence length="197" mass="21320">MKLYVTGNSPYARKVRILVRELELSDEVEETIVNPRDGSSGYWETNPVGRVPALDTGEVVLTESDLIAVFLDRIGGSRLVAPAYADPARLALVGLAVGILDRGLAARVEKTMRTPSEEGARVIDMNLAAVVRAFDAVEERLSDTAAFDYADVAIAVASEWIALRHGEIDPHDGRPALAAHSERMRARPSFAATRPIG</sequence>
<evidence type="ECO:0000313" key="3">
    <source>
        <dbReference type="Proteomes" id="UP000609531"/>
    </source>
</evidence>
<dbReference type="Proteomes" id="UP000609531">
    <property type="component" value="Unassembled WGS sequence"/>
</dbReference>
<feature type="domain" description="GST N-terminal" evidence="1">
    <location>
        <begin position="1"/>
        <end position="79"/>
    </location>
</feature>
<dbReference type="EMBL" id="JAEKJA010000011">
    <property type="protein sequence ID" value="MBJ3776909.1"/>
    <property type="molecule type" value="Genomic_DNA"/>
</dbReference>
<dbReference type="Pfam" id="PF13410">
    <property type="entry name" value="GST_C_2"/>
    <property type="match status" value="1"/>
</dbReference>
<dbReference type="GO" id="GO:0005737">
    <property type="term" value="C:cytoplasm"/>
    <property type="evidence" value="ECO:0007669"/>
    <property type="project" value="TreeGrafter"/>
</dbReference>
<protein>
    <submittedName>
        <fullName evidence="2">Glutathione S-transferase family protein</fullName>
    </submittedName>
</protein>
<dbReference type="RefSeq" id="WP_198882802.1">
    <property type="nucleotide sequence ID" value="NZ_JAEKJA010000011.1"/>
</dbReference>
<evidence type="ECO:0000259" key="1">
    <source>
        <dbReference type="PROSITE" id="PS50404"/>
    </source>
</evidence>
<dbReference type="PANTHER" id="PTHR43968">
    <property type="match status" value="1"/>
</dbReference>
<dbReference type="Pfam" id="PF13417">
    <property type="entry name" value="GST_N_3"/>
    <property type="match status" value="1"/>
</dbReference>
<dbReference type="PANTHER" id="PTHR43968:SF6">
    <property type="entry name" value="GLUTATHIONE S-TRANSFERASE OMEGA"/>
    <property type="match status" value="1"/>
</dbReference>
<accession>A0A934MM31</accession>
<dbReference type="PROSITE" id="PS50404">
    <property type="entry name" value="GST_NTER"/>
    <property type="match status" value="1"/>
</dbReference>
<dbReference type="InterPro" id="IPR036282">
    <property type="entry name" value="Glutathione-S-Trfase_C_sf"/>
</dbReference>
<dbReference type="InterPro" id="IPR004045">
    <property type="entry name" value="Glutathione_S-Trfase_N"/>
</dbReference>
<gene>
    <name evidence="2" type="ORF">JCR33_14480</name>
</gene>
<dbReference type="AlphaFoldDB" id="A0A934MM31"/>
<reference evidence="2" key="1">
    <citation type="submission" date="2020-12" db="EMBL/GenBank/DDBJ databases">
        <title>Bacterial taxonomy.</title>
        <authorList>
            <person name="Pan X."/>
        </authorList>
    </citation>
    <scope>NUCLEOTIDE SEQUENCE</scope>
    <source>
        <strain evidence="2">B2012</strain>
    </source>
</reference>
<name>A0A934MM31_9HYPH</name>
<dbReference type="SUPFAM" id="SSF52833">
    <property type="entry name" value="Thioredoxin-like"/>
    <property type="match status" value="1"/>
</dbReference>
<dbReference type="Gene3D" id="3.40.30.10">
    <property type="entry name" value="Glutaredoxin"/>
    <property type="match status" value="1"/>
</dbReference>
<comment type="caution">
    <text evidence="2">The sequence shown here is derived from an EMBL/GenBank/DDBJ whole genome shotgun (WGS) entry which is preliminary data.</text>
</comment>
<keyword evidence="3" id="KW-1185">Reference proteome</keyword>